<dbReference type="Proteomes" id="UP001060150">
    <property type="component" value="Chromosome"/>
</dbReference>
<gene>
    <name evidence="1" type="ORF">NRO40_11780</name>
</gene>
<name>A0ABY5N5G9_9ACTN</name>
<dbReference type="GO" id="GO:0016301">
    <property type="term" value="F:kinase activity"/>
    <property type="evidence" value="ECO:0007669"/>
    <property type="project" value="UniProtKB-KW"/>
</dbReference>
<dbReference type="RefSeq" id="WP_257375402.1">
    <property type="nucleotide sequence ID" value="NZ_CP102332.1"/>
</dbReference>
<evidence type="ECO:0000313" key="1">
    <source>
        <dbReference type="EMBL" id="UUS31446.1"/>
    </source>
</evidence>
<dbReference type="EMBL" id="CP102332">
    <property type="protein sequence ID" value="UUS31446.1"/>
    <property type="molecule type" value="Genomic_DNA"/>
</dbReference>
<proteinExistence type="predicted"/>
<sequence length="280" mass="30446">MPSFDVSRSRFRLADEHLIVLSELAAGNAVSADLIPAQKELAESGLINDAGRLAQPLLPLLETVLNAGVVITLETGSRQGPLQHGMLIGQEYVVAHEAWPGETESEYSLVEPKTLVWKLADMVHLQQSRSARDTSATVLDTTVGTVEAGLAGLEAAARATTADEERELIRRSLAAGGTLDEPSLRLLTEMISELRSSWRMTAAWRGHHDGGDGVEGRGFAVWDCGPLGYWLRELPEEPLPADQVTPGSPFRLVRTDARTVWNRITDLLPDQSELRAAATR</sequence>
<organism evidence="1 2">
    <name type="scientific">Streptomyces changanensis</name>
    <dbReference type="NCBI Taxonomy" id="2964669"/>
    <lineage>
        <taxon>Bacteria</taxon>
        <taxon>Bacillati</taxon>
        <taxon>Actinomycetota</taxon>
        <taxon>Actinomycetes</taxon>
        <taxon>Kitasatosporales</taxon>
        <taxon>Streptomycetaceae</taxon>
        <taxon>Streptomyces</taxon>
    </lineage>
</organism>
<protein>
    <submittedName>
        <fullName evidence="1">Histidine kinase</fullName>
    </submittedName>
</protein>
<keyword evidence="1" id="KW-0808">Transferase</keyword>
<accession>A0ABY5N5G9</accession>
<evidence type="ECO:0000313" key="2">
    <source>
        <dbReference type="Proteomes" id="UP001060150"/>
    </source>
</evidence>
<keyword evidence="1" id="KW-0418">Kinase</keyword>
<reference evidence="1" key="1">
    <citation type="submission" date="2022-08" db="EMBL/GenBank/DDBJ databases">
        <title>Streptomyces changanensis sp. nov., an actinomycete isolated from soil.</title>
        <authorList>
            <person name="Wu H."/>
            <person name="Han L."/>
        </authorList>
    </citation>
    <scope>NUCLEOTIDE SEQUENCE</scope>
    <source>
        <strain evidence="1">HL-66</strain>
    </source>
</reference>
<keyword evidence="2" id="KW-1185">Reference proteome</keyword>